<keyword evidence="2" id="KW-0677">Repeat</keyword>
<dbReference type="GO" id="GO:0030991">
    <property type="term" value="C:intraciliary transport particle A"/>
    <property type="evidence" value="ECO:0007669"/>
    <property type="project" value="TreeGrafter"/>
</dbReference>
<proteinExistence type="predicted"/>
<dbReference type="PANTHER" id="PTHR14920:SF0">
    <property type="entry name" value="WD REPEAT DOMAIN 19"/>
    <property type="match status" value="1"/>
</dbReference>
<dbReference type="Proteomes" id="UP001153269">
    <property type="component" value="Unassembled WGS sequence"/>
</dbReference>
<sequence length="140" mass="16099">MVSYRWYGYVVVLSTHFREIGEEFYQAHNHKDSLNSVAISSSLNKAASWGDNSIKMHDMSELKDITNVVRMDDETKGLDHLSWTDDGQLLAISTQKGTLHGGNIHHSRIVTPYWLRGGIWKRRERGEGARNREEIKNDND</sequence>
<dbReference type="SUPFAM" id="SSF50978">
    <property type="entry name" value="WD40 repeat-like"/>
    <property type="match status" value="1"/>
</dbReference>
<dbReference type="EMBL" id="CADEAL010000580">
    <property type="protein sequence ID" value="CAB1422406.1"/>
    <property type="molecule type" value="Genomic_DNA"/>
</dbReference>
<dbReference type="Gene3D" id="2.130.10.10">
    <property type="entry name" value="YVTN repeat-like/Quinoprotein amine dehydrogenase"/>
    <property type="match status" value="1"/>
</dbReference>
<dbReference type="GO" id="GO:0005929">
    <property type="term" value="C:cilium"/>
    <property type="evidence" value="ECO:0007669"/>
    <property type="project" value="TreeGrafter"/>
</dbReference>
<evidence type="ECO:0000313" key="4">
    <source>
        <dbReference type="EMBL" id="CAB1422406.1"/>
    </source>
</evidence>
<keyword evidence="5" id="KW-1185">Reference proteome</keyword>
<dbReference type="AlphaFoldDB" id="A0A9N7U0F3"/>
<dbReference type="InterPro" id="IPR040379">
    <property type="entry name" value="WDR19/dyf-2"/>
</dbReference>
<dbReference type="InterPro" id="IPR057855">
    <property type="entry name" value="Beta-prop_WDR19_1st"/>
</dbReference>
<protein>
    <recommendedName>
        <fullName evidence="3">WDR19 first beta-propeller domain-containing protein</fullName>
    </recommendedName>
</protein>
<dbReference type="GO" id="GO:0060271">
    <property type="term" value="P:cilium assembly"/>
    <property type="evidence" value="ECO:0007669"/>
    <property type="project" value="TreeGrafter"/>
</dbReference>
<evidence type="ECO:0000256" key="2">
    <source>
        <dbReference type="ARBA" id="ARBA00022737"/>
    </source>
</evidence>
<name>A0A9N7U0F3_PLEPL</name>
<keyword evidence="1" id="KW-0853">WD repeat</keyword>
<evidence type="ECO:0000256" key="1">
    <source>
        <dbReference type="ARBA" id="ARBA00022574"/>
    </source>
</evidence>
<evidence type="ECO:0000313" key="5">
    <source>
        <dbReference type="Proteomes" id="UP001153269"/>
    </source>
</evidence>
<evidence type="ECO:0000259" key="3">
    <source>
        <dbReference type="Pfam" id="PF23389"/>
    </source>
</evidence>
<feature type="domain" description="WDR19 first beta-propeller" evidence="3">
    <location>
        <begin position="8"/>
        <end position="97"/>
    </location>
</feature>
<dbReference type="PANTHER" id="PTHR14920">
    <property type="entry name" value="OSMOTIC AVOIDANCE ABNORMAL PROTEIN 1/WD REPEAT MEMBRANE PROTEIN"/>
    <property type="match status" value="1"/>
</dbReference>
<dbReference type="InterPro" id="IPR015943">
    <property type="entry name" value="WD40/YVTN_repeat-like_dom_sf"/>
</dbReference>
<dbReference type="GO" id="GO:0035721">
    <property type="term" value="P:intraciliary retrograde transport"/>
    <property type="evidence" value="ECO:0007669"/>
    <property type="project" value="InterPro"/>
</dbReference>
<gene>
    <name evidence="4" type="ORF">PLEPLA_LOCUS10321</name>
</gene>
<organism evidence="4 5">
    <name type="scientific">Pleuronectes platessa</name>
    <name type="common">European plaice</name>
    <dbReference type="NCBI Taxonomy" id="8262"/>
    <lineage>
        <taxon>Eukaryota</taxon>
        <taxon>Metazoa</taxon>
        <taxon>Chordata</taxon>
        <taxon>Craniata</taxon>
        <taxon>Vertebrata</taxon>
        <taxon>Euteleostomi</taxon>
        <taxon>Actinopterygii</taxon>
        <taxon>Neopterygii</taxon>
        <taxon>Teleostei</taxon>
        <taxon>Neoteleostei</taxon>
        <taxon>Acanthomorphata</taxon>
        <taxon>Carangaria</taxon>
        <taxon>Pleuronectiformes</taxon>
        <taxon>Pleuronectoidei</taxon>
        <taxon>Pleuronectidae</taxon>
        <taxon>Pleuronectes</taxon>
    </lineage>
</organism>
<accession>A0A9N7U0F3</accession>
<dbReference type="InterPro" id="IPR036322">
    <property type="entry name" value="WD40_repeat_dom_sf"/>
</dbReference>
<comment type="caution">
    <text evidence="4">The sequence shown here is derived from an EMBL/GenBank/DDBJ whole genome shotgun (WGS) entry which is preliminary data.</text>
</comment>
<reference evidence="4" key="1">
    <citation type="submission" date="2020-03" db="EMBL/GenBank/DDBJ databases">
        <authorList>
            <person name="Weist P."/>
        </authorList>
    </citation>
    <scope>NUCLEOTIDE SEQUENCE</scope>
</reference>
<dbReference type="Pfam" id="PF23389">
    <property type="entry name" value="Beta-prop_WDR19_1st"/>
    <property type="match status" value="1"/>
</dbReference>